<dbReference type="EMBL" id="JANQBD010000003">
    <property type="protein sequence ID" value="MCR8630825.1"/>
    <property type="molecule type" value="Genomic_DNA"/>
</dbReference>
<accession>A0ABT1YFU3</accession>
<evidence type="ECO:0000259" key="3">
    <source>
        <dbReference type="Pfam" id="PF17782"/>
    </source>
</evidence>
<feature type="domain" description="Smf/DprA SLOG" evidence="2">
    <location>
        <begin position="81"/>
        <end position="289"/>
    </location>
</feature>
<comment type="similarity">
    <text evidence="1">Belongs to the DprA/Smf family.</text>
</comment>
<sequence length="367" mass="40513">MNNTNILIALHHIENIGWKTIQRIVNHFPELSEMLHLQAADWQALGLTPSRAVELARNLYELTPKKMEILLEGYNSKGIGIVTYFDEEYPTLLKETAQPPWVLYYRGNPHLMKRPCIAVVGTRTPTVYGRKTTEQLSEALSASQLCIVSGMARGIDSAAHEAALRESGGTIAVLGCSIEHVYPPENKLLYQLIADKGLIISEYPLQTKPHPGLFPQRNRIIAGLSLGVLVVEAALRSGSLITVDQALEESRDVFAVPGPISSPKSQGTIALIKQGAKLVSDVQDILEEYTHRIPDVQSAYSKRVVEIKPGLSTDEQFIVNLLQNQALSIDELLAKSQFTFGHLHAVLLNLLLTKRVEQLSGSIYALN</sequence>
<dbReference type="Pfam" id="PF02481">
    <property type="entry name" value="DNA_processg_A"/>
    <property type="match status" value="1"/>
</dbReference>
<reference evidence="4 5" key="1">
    <citation type="submission" date="2022-08" db="EMBL/GenBank/DDBJ databases">
        <title>Paenibacillus endoradicis sp. nov., Paenibacillus radicibacter sp. nov and Paenibacillus pararadicis sp. nov., three cold-adapted plant growth-promoting bacteria isolated from root of Larix gmelinii in Great Khingan.</title>
        <authorList>
            <person name="Xue H."/>
        </authorList>
    </citation>
    <scope>NUCLEOTIDE SEQUENCE [LARGE SCALE GENOMIC DNA]</scope>
    <source>
        <strain evidence="4 5">N5-1-1-5</strain>
    </source>
</reference>
<dbReference type="SUPFAM" id="SSF102405">
    <property type="entry name" value="MCP/YpsA-like"/>
    <property type="match status" value="1"/>
</dbReference>
<dbReference type="Gene3D" id="1.10.10.10">
    <property type="entry name" value="Winged helix-like DNA-binding domain superfamily/Winged helix DNA-binding domain"/>
    <property type="match status" value="1"/>
</dbReference>
<dbReference type="Gene3D" id="3.40.50.450">
    <property type="match status" value="1"/>
</dbReference>
<dbReference type="PANTHER" id="PTHR43022">
    <property type="entry name" value="PROTEIN SMF"/>
    <property type="match status" value="1"/>
</dbReference>
<evidence type="ECO:0000256" key="1">
    <source>
        <dbReference type="ARBA" id="ARBA00006525"/>
    </source>
</evidence>
<dbReference type="InterPro" id="IPR041614">
    <property type="entry name" value="DprA_WH"/>
</dbReference>
<name>A0ABT1YFU3_9BACL</name>
<dbReference type="InterPro" id="IPR036388">
    <property type="entry name" value="WH-like_DNA-bd_sf"/>
</dbReference>
<gene>
    <name evidence="4" type="primary">dprA</name>
    <name evidence="4" type="ORF">NV381_06370</name>
</gene>
<dbReference type="InterPro" id="IPR057666">
    <property type="entry name" value="DrpA_SLOG"/>
</dbReference>
<protein>
    <submittedName>
        <fullName evidence="4">DNA-processing protein DprA</fullName>
    </submittedName>
</protein>
<organism evidence="4 5">
    <name type="scientific">Paenibacillus radicis</name>
    <name type="common">ex Xue et al. 2023</name>
    <dbReference type="NCBI Taxonomy" id="2972489"/>
    <lineage>
        <taxon>Bacteria</taxon>
        <taxon>Bacillati</taxon>
        <taxon>Bacillota</taxon>
        <taxon>Bacilli</taxon>
        <taxon>Bacillales</taxon>
        <taxon>Paenibacillaceae</taxon>
        <taxon>Paenibacillus</taxon>
    </lineage>
</organism>
<evidence type="ECO:0000313" key="5">
    <source>
        <dbReference type="Proteomes" id="UP001300012"/>
    </source>
</evidence>
<evidence type="ECO:0000313" key="4">
    <source>
        <dbReference type="EMBL" id="MCR8630825.1"/>
    </source>
</evidence>
<dbReference type="Proteomes" id="UP001300012">
    <property type="component" value="Unassembled WGS sequence"/>
</dbReference>
<dbReference type="PANTHER" id="PTHR43022:SF1">
    <property type="entry name" value="PROTEIN SMF"/>
    <property type="match status" value="1"/>
</dbReference>
<dbReference type="InterPro" id="IPR003488">
    <property type="entry name" value="DprA"/>
</dbReference>
<dbReference type="Pfam" id="PF17782">
    <property type="entry name" value="WHD_DprA"/>
    <property type="match status" value="1"/>
</dbReference>
<dbReference type="RefSeq" id="WP_258212428.1">
    <property type="nucleotide sequence ID" value="NZ_JANQBD010000003.1"/>
</dbReference>
<dbReference type="NCBIfam" id="TIGR00732">
    <property type="entry name" value="dprA"/>
    <property type="match status" value="1"/>
</dbReference>
<keyword evidence="5" id="KW-1185">Reference proteome</keyword>
<comment type="caution">
    <text evidence="4">The sequence shown here is derived from an EMBL/GenBank/DDBJ whole genome shotgun (WGS) entry which is preliminary data.</text>
</comment>
<proteinExistence type="inferred from homology"/>
<evidence type="ECO:0000259" key="2">
    <source>
        <dbReference type="Pfam" id="PF02481"/>
    </source>
</evidence>
<feature type="domain" description="DprA winged helix" evidence="3">
    <location>
        <begin position="309"/>
        <end position="361"/>
    </location>
</feature>